<evidence type="ECO:0000313" key="3">
    <source>
        <dbReference type="Proteomes" id="UP000680206"/>
    </source>
</evidence>
<sequence length="391" mass="44401">MDRKTIMNDEGRRSAFDAVISLLAHNRQQAASPSYQTIEDLSDALQKRQETVQGVRVCRVPHSTAHGVFSRSWKRIPRWELVESLWATLYAHAELKGRPTGAMFSLAQVCDRYREVEMAAPRVLGQSRQPQPVAAAPVSAEHRQGADLLVSPMDWDSCLSSTQGTAQSAGNGGDRRGIREVDAQFVAELMERSSNAPWRPYRDVIPDWFLLYVMAEPQLAEIRTYAPLRIPSLLQTSEYARLAITRDLPGIGERDLQRRIELRLCRQDILYHPGSPKLWMIIHERALWEVAGSRPVLRAQIRHLLSLAAHSNITLQILPADEANEAFADGPVTVMRFPERHIDDMIYLEQREHALYLHRNRDVTYFSKLFSSLLVAALPTGDSLHFLNELL</sequence>
<dbReference type="InterPro" id="IPR043917">
    <property type="entry name" value="DUF5753"/>
</dbReference>
<protein>
    <recommendedName>
        <fullName evidence="1">DUF5753 domain-containing protein</fullName>
    </recommendedName>
</protein>
<reference evidence="2 3" key="1">
    <citation type="submission" date="2021-03" db="EMBL/GenBank/DDBJ databases">
        <title>Actinomadura violae sp. nov., isolated from lichen in Thailand.</title>
        <authorList>
            <person name="Kanchanasin P."/>
            <person name="Saeng-In P."/>
            <person name="Phongsopitanun W."/>
            <person name="Yuki M."/>
            <person name="Kudo T."/>
            <person name="Ohkuma M."/>
            <person name="Tanasupawat S."/>
        </authorList>
    </citation>
    <scope>NUCLEOTIDE SEQUENCE [LARGE SCALE GENOMIC DNA]</scope>
    <source>
        <strain evidence="2 3">LCR2-06</strain>
    </source>
</reference>
<dbReference type="EMBL" id="JAGEPF010000012">
    <property type="protein sequence ID" value="MBO2459851.1"/>
    <property type="molecule type" value="Genomic_DNA"/>
</dbReference>
<evidence type="ECO:0000259" key="1">
    <source>
        <dbReference type="Pfam" id="PF19054"/>
    </source>
</evidence>
<proteinExistence type="predicted"/>
<dbReference type="Pfam" id="PF19054">
    <property type="entry name" value="DUF5753"/>
    <property type="match status" value="1"/>
</dbReference>
<accession>A0ABS3RSV7</accession>
<gene>
    <name evidence="2" type="ORF">J4709_19915</name>
</gene>
<organism evidence="2 3">
    <name type="scientific">Actinomadura violacea</name>
    <dbReference type="NCBI Taxonomy" id="2819934"/>
    <lineage>
        <taxon>Bacteria</taxon>
        <taxon>Bacillati</taxon>
        <taxon>Actinomycetota</taxon>
        <taxon>Actinomycetes</taxon>
        <taxon>Streptosporangiales</taxon>
        <taxon>Thermomonosporaceae</taxon>
        <taxon>Actinomadura</taxon>
    </lineage>
</organism>
<comment type="caution">
    <text evidence="2">The sequence shown here is derived from an EMBL/GenBank/DDBJ whole genome shotgun (WGS) entry which is preliminary data.</text>
</comment>
<dbReference type="Proteomes" id="UP000680206">
    <property type="component" value="Unassembled WGS sequence"/>
</dbReference>
<keyword evidence="3" id="KW-1185">Reference proteome</keyword>
<feature type="domain" description="DUF5753" evidence="1">
    <location>
        <begin position="212"/>
        <end position="389"/>
    </location>
</feature>
<evidence type="ECO:0000313" key="2">
    <source>
        <dbReference type="EMBL" id="MBO2459851.1"/>
    </source>
</evidence>
<dbReference type="RefSeq" id="WP_208242882.1">
    <property type="nucleotide sequence ID" value="NZ_JAGEPF010000012.1"/>
</dbReference>
<name>A0ABS3RSV7_9ACTN</name>